<evidence type="ECO:0000256" key="4">
    <source>
        <dbReference type="ARBA" id="ARBA00022490"/>
    </source>
</evidence>
<comment type="caution">
    <text evidence="9">The sequence shown here is derived from an EMBL/GenBank/DDBJ whole genome shotgun (WGS) entry which is preliminary data.</text>
</comment>
<reference evidence="9 10" key="1">
    <citation type="submission" date="2019-03" db="EMBL/GenBank/DDBJ databases">
        <title>Genomic Encyclopedia of Type Strains, Phase IV (KMG-IV): sequencing the most valuable type-strain genomes for metagenomic binning, comparative biology and taxonomic classification.</title>
        <authorList>
            <person name="Goeker M."/>
        </authorList>
    </citation>
    <scope>NUCLEOTIDE SEQUENCE [LARGE SCALE GENOMIC DNA]</scope>
    <source>
        <strain evidence="9 10">DSM 45361</strain>
    </source>
</reference>
<dbReference type="GO" id="GO:0005737">
    <property type="term" value="C:cytoplasm"/>
    <property type="evidence" value="ECO:0007669"/>
    <property type="project" value="UniProtKB-SubCell"/>
</dbReference>
<accession>A0A4R6RT24</accession>
<name>A0A4R6RT24_LABRH</name>
<comment type="subcellular location">
    <subcellularLocation>
        <location evidence="1">Cytoplasm</location>
    </subcellularLocation>
</comment>
<dbReference type="Gene3D" id="6.10.250.660">
    <property type="match status" value="1"/>
</dbReference>
<dbReference type="NCBIfam" id="TIGR03544">
    <property type="entry name" value="DivI1A_domain"/>
    <property type="match status" value="1"/>
</dbReference>
<evidence type="ECO:0000256" key="7">
    <source>
        <dbReference type="ARBA" id="ARBA00023306"/>
    </source>
</evidence>
<keyword evidence="5" id="KW-0132">Cell division</keyword>
<protein>
    <recommendedName>
        <fullName evidence="3">Cell wall synthesis protein Wag31</fullName>
    </recommendedName>
    <alternativeName>
        <fullName evidence="8">Antigen 84</fullName>
    </alternativeName>
</protein>
<evidence type="ECO:0000313" key="10">
    <source>
        <dbReference type="Proteomes" id="UP000295444"/>
    </source>
</evidence>
<keyword evidence="6" id="KW-0175">Coiled coil</keyword>
<dbReference type="InterPro" id="IPR019933">
    <property type="entry name" value="DivIVA_domain"/>
</dbReference>
<dbReference type="Pfam" id="PF05103">
    <property type="entry name" value="DivIVA"/>
    <property type="match status" value="1"/>
</dbReference>
<evidence type="ECO:0000313" key="9">
    <source>
        <dbReference type="EMBL" id="TDP89980.1"/>
    </source>
</evidence>
<evidence type="ECO:0000256" key="8">
    <source>
        <dbReference type="ARBA" id="ARBA00031737"/>
    </source>
</evidence>
<proteinExistence type="inferred from homology"/>
<dbReference type="EMBL" id="SNXZ01000011">
    <property type="protein sequence ID" value="TDP89980.1"/>
    <property type="molecule type" value="Genomic_DNA"/>
</dbReference>
<evidence type="ECO:0000256" key="6">
    <source>
        <dbReference type="ARBA" id="ARBA00023054"/>
    </source>
</evidence>
<evidence type="ECO:0000256" key="1">
    <source>
        <dbReference type="ARBA" id="ARBA00004496"/>
    </source>
</evidence>
<keyword evidence="10" id="KW-1185">Reference proteome</keyword>
<organism evidence="9 10">
    <name type="scientific">Labedaea rhizosphaerae</name>
    <dbReference type="NCBI Taxonomy" id="598644"/>
    <lineage>
        <taxon>Bacteria</taxon>
        <taxon>Bacillati</taxon>
        <taxon>Actinomycetota</taxon>
        <taxon>Actinomycetes</taxon>
        <taxon>Pseudonocardiales</taxon>
        <taxon>Pseudonocardiaceae</taxon>
        <taxon>Labedaea</taxon>
    </lineage>
</organism>
<dbReference type="InterPro" id="IPR007793">
    <property type="entry name" value="DivIVA_fam"/>
</dbReference>
<dbReference type="PANTHER" id="PTHR35794">
    <property type="entry name" value="CELL DIVISION PROTEIN DIVIVA"/>
    <property type="match status" value="1"/>
</dbReference>
<sequence>MTDANGKGAVRMAPPWLTARDIGEAVFDQARLTRRGYDEDQVDAFLDRVADTIVGMTAELAAASREVDRLRHWHQQHGASPAALATMSHAEADAERIIAEAHEHARKVAQEAAAIRAEAARQAQQILAAIHSLADEGTVDQRYAAMAAILVGTRDHLTDIRAQLTDEVSRLDSLLSPSRQRNGASTQERR</sequence>
<evidence type="ECO:0000256" key="3">
    <source>
        <dbReference type="ARBA" id="ARBA00018787"/>
    </source>
</evidence>
<comment type="similarity">
    <text evidence="2">Belongs to the DivIVA family.</text>
</comment>
<evidence type="ECO:0000256" key="2">
    <source>
        <dbReference type="ARBA" id="ARBA00009008"/>
    </source>
</evidence>
<evidence type="ECO:0000256" key="5">
    <source>
        <dbReference type="ARBA" id="ARBA00022618"/>
    </source>
</evidence>
<gene>
    <name evidence="9" type="ORF">EV186_111106</name>
</gene>
<keyword evidence="7" id="KW-0131">Cell cycle</keyword>
<dbReference type="GO" id="GO:0051301">
    <property type="term" value="P:cell division"/>
    <property type="evidence" value="ECO:0007669"/>
    <property type="project" value="UniProtKB-KW"/>
</dbReference>
<dbReference type="Proteomes" id="UP000295444">
    <property type="component" value="Unassembled WGS sequence"/>
</dbReference>
<dbReference type="PANTHER" id="PTHR35794:SF2">
    <property type="entry name" value="CELL DIVISION PROTEIN DIVIVA"/>
    <property type="match status" value="1"/>
</dbReference>
<dbReference type="AlphaFoldDB" id="A0A4R6RT24"/>
<keyword evidence="4" id="KW-0963">Cytoplasm</keyword>